<dbReference type="Proteomes" id="UP000257014">
    <property type="component" value="Unassembled WGS sequence"/>
</dbReference>
<evidence type="ECO:0000313" key="2">
    <source>
        <dbReference type="EMBL" id="REJ28551.1"/>
    </source>
</evidence>
<proteinExistence type="predicted"/>
<comment type="caution">
    <text evidence="2">The sequence shown here is derived from an EMBL/GenBank/DDBJ whole genome shotgun (WGS) entry which is preliminary data.</text>
</comment>
<feature type="compositionally biased region" description="Basic and acidic residues" evidence="1">
    <location>
        <begin position="8"/>
        <end position="20"/>
    </location>
</feature>
<protein>
    <submittedName>
        <fullName evidence="2">Uncharacterized protein</fullName>
    </submittedName>
</protein>
<organism evidence="2 3">
    <name type="scientific">Caldibacillus debilis</name>
    <dbReference type="NCBI Taxonomy" id="301148"/>
    <lineage>
        <taxon>Bacteria</taxon>
        <taxon>Bacillati</taxon>
        <taxon>Bacillota</taxon>
        <taxon>Bacilli</taxon>
        <taxon>Bacillales</taxon>
        <taxon>Bacillaceae</taxon>
        <taxon>Caldibacillus</taxon>
    </lineage>
</organism>
<name>A0A3E0K4T0_9BACI</name>
<evidence type="ECO:0000313" key="3">
    <source>
        <dbReference type="Proteomes" id="UP000257014"/>
    </source>
</evidence>
<evidence type="ECO:0000256" key="1">
    <source>
        <dbReference type="SAM" id="MobiDB-lite"/>
    </source>
</evidence>
<dbReference type="AlphaFoldDB" id="A0A3E0K4T0"/>
<dbReference type="EMBL" id="QEWE01000016">
    <property type="protein sequence ID" value="REJ28551.1"/>
    <property type="molecule type" value="Genomic_DNA"/>
</dbReference>
<gene>
    <name evidence="2" type="ORF">C6P37_07860</name>
</gene>
<sequence>MRVVSGLDKLRGRGPPEKPALHPASGMGVGGFLKPFSASEEKFSRIVYGRPPFRPVRPGPGWEYFFPAAAALSRFLFLP</sequence>
<feature type="region of interest" description="Disordered" evidence="1">
    <location>
        <begin position="1"/>
        <end position="26"/>
    </location>
</feature>
<accession>A0A3E0K4T0</accession>
<reference evidence="2 3" key="1">
    <citation type="submission" date="2018-03" db="EMBL/GenBank/DDBJ databases">
        <authorList>
            <person name="Keele B.F."/>
        </authorList>
    </citation>
    <scope>NUCLEOTIDE SEQUENCE [LARGE SCALE GENOMIC DNA]</scope>
    <source>
        <strain evidence="2">ZCTH4_d</strain>
    </source>
</reference>